<name>A0A2X0LU94_9BASI</name>
<proteinExistence type="predicted"/>
<evidence type="ECO:0000313" key="2">
    <source>
        <dbReference type="Proteomes" id="UP000249464"/>
    </source>
</evidence>
<keyword evidence="2" id="KW-1185">Reference proteome</keyword>
<dbReference type="AlphaFoldDB" id="A0A2X0LU94"/>
<dbReference type="Proteomes" id="UP000249464">
    <property type="component" value="Unassembled WGS sequence"/>
</dbReference>
<gene>
    <name evidence="1" type="primary">BQ5605_C014g07705</name>
    <name evidence="1" type="ORF">BQ5605_C014G07705</name>
</gene>
<dbReference type="EMBL" id="FQNC01000016">
    <property type="protein sequence ID" value="SGY19620.1"/>
    <property type="molecule type" value="Genomic_DNA"/>
</dbReference>
<protein>
    <submittedName>
        <fullName evidence="1">BQ5605_C014g07705 protein</fullName>
    </submittedName>
</protein>
<organism evidence="1 2">
    <name type="scientific">Microbotryum silenes-dioicae</name>
    <dbReference type="NCBI Taxonomy" id="796604"/>
    <lineage>
        <taxon>Eukaryota</taxon>
        <taxon>Fungi</taxon>
        <taxon>Dikarya</taxon>
        <taxon>Basidiomycota</taxon>
        <taxon>Pucciniomycotina</taxon>
        <taxon>Microbotryomycetes</taxon>
        <taxon>Microbotryales</taxon>
        <taxon>Microbotryaceae</taxon>
        <taxon>Microbotryum</taxon>
    </lineage>
</organism>
<sequence>MGHLAMQHVREVLNAIQEIDAMGVKLPGFAVAALLIHSLPPE</sequence>
<reference evidence="1 2" key="1">
    <citation type="submission" date="2016-11" db="EMBL/GenBank/DDBJ databases">
        <authorList>
            <person name="Jaros S."/>
            <person name="Januszkiewicz K."/>
            <person name="Wedrychowicz H."/>
        </authorList>
    </citation>
    <scope>NUCLEOTIDE SEQUENCE [LARGE SCALE GENOMIC DNA]</scope>
</reference>
<accession>A0A2X0LU94</accession>
<evidence type="ECO:0000313" key="1">
    <source>
        <dbReference type="EMBL" id="SGY19620.1"/>
    </source>
</evidence>